<protein>
    <submittedName>
        <fullName evidence="2">Uncharacterized protein</fullName>
    </submittedName>
</protein>
<feature type="compositionally biased region" description="Basic and acidic residues" evidence="1">
    <location>
        <begin position="43"/>
        <end position="55"/>
    </location>
</feature>
<name>A0A8W7PBB6_ANOCL</name>
<feature type="region of interest" description="Disordered" evidence="1">
    <location>
        <begin position="192"/>
        <end position="238"/>
    </location>
</feature>
<evidence type="ECO:0000313" key="2">
    <source>
        <dbReference type="EnsemblMetazoa" id="ACOM028836-PA.1"/>
    </source>
</evidence>
<sequence length="316" mass="35083">MSSNPCKHGDREKDQNNNFVNATAHGGAGIDREARARRIASRSARDEHQQREVLRGARNQHYYHSHHQQQKSSQTPSTGGGQRGERDTAPGAGCNGGGPQVTAKVMWGNVSAIKELRDQEQQSERQLGTRAAGRRHNSRMCLWFMLWYLCCALSSAQELSLVSHSTDENQLKTVEPSTEISADLPRPIVTFPIDANQTNHDTLEITPRRHKTRRKGTGSSGSSSSSHRSKPKKRKNAMQLALQSAARKGLEAMIELYDRAEPNLLKRACAYDTSSDLNPPIVEQRKKNRVGIKYRRSLSRHFLFPAIGGPRAAGCG</sequence>
<organism evidence="2">
    <name type="scientific">Anopheles coluzzii</name>
    <name type="common">African malaria mosquito</name>
    <dbReference type="NCBI Taxonomy" id="1518534"/>
    <lineage>
        <taxon>Eukaryota</taxon>
        <taxon>Metazoa</taxon>
        <taxon>Ecdysozoa</taxon>
        <taxon>Arthropoda</taxon>
        <taxon>Hexapoda</taxon>
        <taxon>Insecta</taxon>
        <taxon>Pterygota</taxon>
        <taxon>Neoptera</taxon>
        <taxon>Endopterygota</taxon>
        <taxon>Diptera</taxon>
        <taxon>Nematocera</taxon>
        <taxon>Culicoidea</taxon>
        <taxon>Culicidae</taxon>
        <taxon>Anophelinae</taxon>
        <taxon>Anopheles</taxon>
    </lineage>
</organism>
<dbReference type="AlphaFoldDB" id="A0A8W7PBB6"/>
<dbReference type="EnsemblMetazoa" id="ACOM028836-RA">
    <property type="protein sequence ID" value="ACOM028836-PA.1"/>
    <property type="gene ID" value="ACOM028836"/>
</dbReference>
<proteinExistence type="predicted"/>
<dbReference type="Proteomes" id="UP000075882">
    <property type="component" value="Unassembled WGS sequence"/>
</dbReference>
<dbReference type="VEuPathDB" id="VectorBase:ACON2_037658"/>
<feature type="region of interest" description="Disordered" evidence="1">
    <location>
        <begin position="1"/>
        <end position="100"/>
    </location>
</feature>
<feature type="compositionally biased region" description="Basic residues" evidence="1">
    <location>
        <begin position="227"/>
        <end position="236"/>
    </location>
</feature>
<accession>A0A8W7PBB6</accession>
<reference evidence="2" key="1">
    <citation type="submission" date="2022-08" db="UniProtKB">
        <authorList>
            <consortium name="EnsemblMetazoa"/>
        </authorList>
    </citation>
    <scope>IDENTIFICATION</scope>
</reference>
<evidence type="ECO:0000256" key="1">
    <source>
        <dbReference type="SAM" id="MobiDB-lite"/>
    </source>
</evidence>